<proteinExistence type="predicted"/>
<protein>
    <recommendedName>
        <fullName evidence="1">Glyoxalase-like domain-containing protein</fullName>
    </recommendedName>
</protein>
<evidence type="ECO:0000259" key="1">
    <source>
        <dbReference type="Pfam" id="PF13468"/>
    </source>
</evidence>
<dbReference type="AlphaFoldDB" id="A0A1R4I733"/>
<accession>A0A1R4I733</accession>
<dbReference type="InterPro" id="IPR029068">
    <property type="entry name" value="Glyas_Bleomycin-R_OHBP_Dase"/>
</dbReference>
<dbReference type="RefSeq" id="WP_087135662.1">
    <property type="nucleotide sequence ID" value="NZ_FUKR01000002.1"/>
</dbReference>
<dbReference type="Pfam" id="PF13468">
    <property type="entry name" value="Glyoxalase_3"/>
    <property type="match status" value="1"/>
</dbReference>
<sequence length="216" mass="22298">MAAQAVPATLDHLVVAGPSLAELTDHVHRSTGVLAQAGGSHPGGTANRLIALTVDGARRGHYLELIGPDPDGSLAVGDVTTFGIRTLDHPRLAAWAVHPDDIAAASERAFALGHATGPVEALSRHRPDGVLLEWLLTRGGADAPTIPFLIDWGPTPHPSVDTEPELELASIVVSHPEPLWAESVLDALGVHDVTVSPGPAAVRAELVGPAGRVVVS</sequence>
<evidence type="ECO:0000313" key="3">
    <source>
        <dbReference type="Proteomes" id="UP000196778"/>
    </source>
</evidence>
<keyword evidence="3" id="KW-1185">Reference proteome</keyword>
<dbReference type="OrthoDB" id="3227561at2"/>
<name>A0A1R4I733_9MICO</name>
<dbReference type="EMBL" id="FUKR01000002">
    <property type="protein sequence ID" value="SJN15496.1"/>
    <property type="molecule type" value="Genomic_DNA"/>
</dbReference>
<dbReference type="Proteomes" id="UP000196778">
    <property type="component" value="Unassembled WGS sequence"/>
</dbReference>
<dbReference type="InterPro" id="IPR025870">
    <property type="entry name" value="Glyoxalase-like_dom"/>
</dbReference>
<organism evidence="2 3">
    <name type="scientific">Mycetocola reblochoni REB411</name>
    <dbReference type="NCBI Taxonomy" id="1255698"/>
    <lineage>
        <taxon>Bacteria</taxon>
        <taxon>Bacillati</taxon>
        <taxon>Actinomycetota</taxon>
        <taxon>Actinomycetes</taxon>
        <taxon>Micrococcales</taxon>
        <taxon>Microbacteriaceae</taxon>
        <taxon>Mycetocola</taxon>
    </lineage>
</organism>
<feature type="domain" description="Glyoxalase-like" evidence="1">
    <location>
        <begin position="10"/>
        <end position="183"/>
    </location>
</feature>
<reference evidence="3" key="1">
    <citation type="submission" date="2017-02" db="EMBL/GenBank/DDBJ databases">
        <authorList>
            <person name="Dridi B."/>
        </authorList>
    </citation>
    <scope>NUCLEOTIDE SEQUENCE [LARGE SCALE GENOMIC DNA]</scope>
    <source>
        <strain evidence="3">EB411</strain>
    </source>
</reference>
<gene>
    <name evidence="2" type="ORF">FM119_00090</name>
</gene>
<evidence type="ECO:0000313" key="2">
    <source>
        <dbReference type="EMBL" id="SJN15496.1"/>
    </source>
</evidence>
<dbReference type="Gene3D" id="3.10.180.10">
    <property type="entry name" value="2,3-Dihydroxybiphenyl 1,2-Dioxygenase, domain 1"/>
    <property type="match status" value="1"/>
</dbReference>